<feature type="non-terminal residue" evidence="1">
    <location>
        <position position="261"/>
    </location>
</feature>
<protein>
    <submittedName>
        <fullName evidence="1">Uncharacterized protein</fullName>
    </submittedName>
</protein>
<gene>
    <name evidence="1" type="ORF">Q766_21155</name>
</gene>
<name>A0A0A2MF49_9FLAO</name>
<dbReference type="Proteomes" id="UP000030111">
    <property type="component" value="Unassembled WGS sequence"/>
</dbReference>
<organism evidence="1 2">
    <name type="scientific">Flavobacterium subsaxonicum WB 4.1-42 = DSM 21790</name>
    <dbReference type="NCBI Taxonomy" id="1121898"/>
    <lineage>
        <taxon>Bacteria</taxon>
        <taxon>Pseudomonadati</taxon>
        <taxon>Bacteroidota</taxon>
        <taxon>Flavobacteriia</taxon>
        <taxon>Flavobacteriales</taxon>
        <taxon>Flavobacteriaceae</taxon>
        <taxon>Flavobacterium</taxon>
    </lineage>
</organism>
<evidence type="ECO:0000313" key="1">
    <source>
        <dbReference type="EMBL" id="KGO90063.1"/>
    </source>
</evidence>
<dbReference type="AlphaFoldDB" id="A0A0A2MF49"/>
<comment type="caution">
    <text evidence="1">The sequence shown here is derived from an EMBL/GenBank/DDBJ whole genome shotgun (WGS) entry which is preliminary data.</text>
</comment>
<proteinExistence type="predicted"/>
<sequence length="261" mass="27947">YSVSYFTSFDAAVSGSGPIPNPANHTSASGTVYIKVTNNATGCYDIVELELIVNPLPVVNNPTPFTVCDDNDPDNENEEFDLTTKIDEITNGVLGLNVTFHTSYADAQGNTNAIPNPDAYINTAAVETLFVRVTNAITGCYRIVLLDVRVEPLPEVLDPTQDDLTVCDTNGMGVGTFNLLELVDGLINGGGANLSIHFYETVSDAENGLNEIPNPASYQNPTPFLQPIILVIENATTGCQSNPYTFFLVVEPAPQAPALEN</sequence>
<evidence type="ECO:0000313" key="2">
    <source>
        <dbReference type="Proteomes" id="UP000030111"/>
    </source>
</evidence>
<feature type="non-terminal residue" evidence="1">
    <location>
        <position position="1"/>
    </location>
</feature>
<dbReference type="EMBL" id="JRLY01000056">
    <property type="protein sequence ID" value="KGO90063.1"/>
    <property type="molecule type" value="Genomic_DNA"/>
</dbReference>
<accession>A0A0A2MF49</accession>
<reference evidence="1 2" key="1">
    <citation type="submission" date="2013-09" db="EMBL/GenBank/DDBJ databases">
        <authorList>
            <person name="Zeng Z."/>
            <person name="Chen C."/>
        </authorList>
    </citation>
    <scope>NUCLEOTIDE SEQUENCE [LARGE SCALE GENOMIC DNA]</scope>
    <source>
        <strain evidence="1 2">WB 4.1-42</strain>
    </source>
</reference>
<keyword evidence="2" id="KW-1185">Reference proteome</keyword>
<dbReference type="eggNOG" id="COG3291">
    <property type="taxonomic scope" value="Bacteria"/>
</dbReference>